<name>A0ABY9FEL9_9PSED</name>
<sequence length="212" mass="23299">MNKCPRSTAFHEAGHALAFWWNGQPIKRITVRTKVEACAGPLFDLRGNPQYAEGLVEADYLVSRPAFDAPGIAEYLPSMIDAIERDLLHCFAGPVAEAVYRHRRSDRLIRGSGRGDLDRGYELISLLPPRKLLDAQSQAIARCSRLMHRYWPAVCAVADLLQAHGRVEGNLVTALLCEITGESPTWLGNRVRSLDSRAGSREGAGLLAGPLI</sequence>
<dbReference type="RefSeq" id="WP_305469622.1">
    <property type="nucleotide sequence ID" value="NZ_CP117451.1"/>
</dbReference>
<organism evidence="1 2">
    <name type="scientific">Pseudomonas beijingensis</name>
    <dbReference type="NCBI Taxonomy" id="2954101"/>
    <lineage>
        <taxon>Bacteria</taxon>
        <taxon>Pseudomonadati</taxon>
        <taxon>Pseudomonadota</taxon>
        <taxon>Gammaproteobacteria</taxon>
        <taxon>Pseudomonadales</taxon>
        <taxon>Pseudomonadaceae</taxon>
        <taxon>Pseudomonas</taxon>
    </lineage>
</organism>
<protein>
    <recommendedName>
        <fullName evidence="3">Peptidase M41 domain-containing protein</fullName>
    </recommendedName>
</protein>
<dbReference type="Proteomes" id="UP001224838">
    <property type="component" value="Chromosome"/>
</dbReference>
<evidence type="ECO:0008006" key="3">
    <source>
        <dbReference type="Google" id="ProtNLM"/>
    </source>
</evidence>
<dbReference type="SUPFAM" id="SSF140990">
    <property type="entry name" value="FtsH protease domain-like"/>
    <property type="match status" value="1"/>
</dbReference>
<dbReference type="EMBL" id="CP117451">
    <property type="protein sequence ID" value="WLH02007.1"/>
    <property type="molecule type" value="Genomic_DNA"/>
</dbReference>
<keyword evidence="2" id="KW-1185">Reference proteome</keyword>
<accession>A0ABY9FEL9</accession>
<proteinExistence type="predicted"/>
<reference evidence="1 2" key="1">
    <citation type="submission" date="2023-02" db="EMBL/GenBank/DDBJ databases">
        <title>Evolution of Hrp T3SS in non-pathogenic Pseudomonas fluorescens.</title>
        <authorList>
            <person name="Liao K."/>
            <person name="Wei H."/>
            <person name="Gu Y."/>
        </authorList>
    </citation>
    <scope>NUCLEOTIDE SEQUENCE [LARGE SCALE GENOMIC DNA]</scope>
    <source>
        <strain evidence="1 2">FP2034</strain>
    </source>
</reference>
<gene>
    <name evidence="1" type="ORF">PSH92_03815</name>
</gene>
<evidence type="ECO:0000313" key="1">
    <source>
        <dbReference type="EMBL" id="WLH02007.1"/>
    </source>
</evidence>
<evidence type="ECO:0000313" key="2">
    <source>
        <dbReference type="Proteomes" id="UP001224838"/>
    </source>
</evidence>
<dbReference type="Gene3D" id="1.20.58.760">
    <property type="entry name" value="Peptidase M41"/>
    <property type="match status" value="1"/>
</dbReference>
<dbReference type="InterPro" id="IPR037219">
    <property type="entry name" value="Peptidase_M41-like"/>
</dbReference>